<dbReference type="Proteomes" id="UP000326921">
    <property type="component" value="Chromosome"/>
</dbReference>
<dbReference type="SUPFAM" id="SSF53448">
    <property type="entry name" value="Nucleotide-diphospho-sugar transferases"/>
    <property type="match status" value="1"/>
</dbReference>
<evidence type="ECO:0000256" key="1">
    <source>
        <dbReference type="ARBA" id="ARBA00022676"/>
    </source>
</evidence>
<feature type="transmembrane region" description="Helical" evidence="3">
    <location>
        <begin position="310"/>
        <end position="329"/>
    </location>
</feature>
<keyword evidence="6" id="KW-1185">Reference proteome</keyword>
<dbReference type="KEGG" id="sphe:GFH32_08575"/>
<keyword evidence="3" id="KW-0812">Transmembrane</keyword>
<dbReference type="CDD" id="cd00761">
    <property type="entry name" value="Glyco_tranf_GTA_type"/>
    <property type="match status" value="1"/>
</dbReference>
<reference evidence="5 6" key="1">
    <citation type="submission" date="2019-10" db="EMBL/GenBank/DDBJ databases">
        <authorList>
            <person name="Dong K."/>
        </authorList>
    </citation>
    <scope>NUCLEOTIDE SEQUENCE [LARGE SCALE GENOMIC DNA]</scope>
    <source>
        <strain evidence="6">dk4302</strain>
    </source>
</reference>
<dbReference type="GO" id="GO:0016758">
    <property type="term" value="F:hexosyltransferase activity"/>
    <property type="evidence" value="ECO:0007669"/>
    <property type="project" value="UniProtKB-ARBA"/>
</dbReference>
<dbReference type="PANTHER" id="PTHR22916:SF51">
    <property type="entry name" value="GLYCOSYLTRANSFERASE EPSH-RELATED"/>
    <property type="match status" value="1"/>
</dbReference>
<evidence type="ECO:0000259" key="4">
    <source>
        <dbReference type="Pfam" id="PF00535"/>
    </source>
</evidence>
<keyword evidence="3" id="KW-0472">Membrane</keyword>
<keyword evidence="2 5" id="KW-0808">Transferase</keyword>
<sequence length="330" mass="38695">MGVSVSVIVPMYNVAPFVERCARQLFEQTLENVELIFIDDCSPDNSASIVANLLESYPSRKEQVQIVRHEVNKGLPSARNTGLKIAKGEFVFHCDGDDWVETNALELLFNNANAQNADIVWCDYYLTFKDNERYMSQQAMQTSNDPLYILEQTLSGRLKYNVWNKLVKRDLYLAHDITFPDGYGMGEDMTMIQLFAVAKRVSYLPEALYHYVQLNSEAFTKKPSPKHLDDIKYNVDRVIKFLENRYASQLDDYIHYFKLNTKLPFLISADQSSYERWLSFYPESNAYIEKNPSFNFRTRFIQKAALKRQFWLIKLYYYFVIKVVYGLIYK</sequence>
<dbReference type="EMBL" id="CP045652">
    <property type="protein sequence ID" value="QGA26377.1"/>
    <property type="molecule type" value="Genomic_DNA"/>
</dbReference>
<dbReference type="PANTHER" id="PTHR22916">
    <property type="entry name" value="GLYCOSYLTRANSFERASE"/>
    <property type="match status" value="1"/>
</dbReference>
<organism evidence="5 6">
    <name type="scientific">Sphingobacterium zhuxiongii</name>
    <dbReference type="NCBI Taxonomy" id="2662364"/>
    <lineage>
        <taxon>Bacteria</taxon>
        <taxon>Pseudomonadati</taxon>
        <taxon>Bacteroidota</taxon>
        <taxon>Sphingobacteriia</taxon>
        <taxon>Sphingobacteriales</taxon>
        <taxon>Sphingobacteriaceae</taxon>
        <taxon>Sphingobacterium</taxon>
    </lineage>
</organism>
<accession>A0A5Q0Q8J3</accession>
<protein>
    <submittedName>
        <fullName evidence="5">Glycosyltransferase</fullName>
    </submittedName>
</protein>
<dbReference type="AlphaFoldDB" id="A0A5Q0Q8J3"/>
<dbReference type="InterPro" id="IPR001173">
    <property type="entry name" value="Glyco_trans_2-like"/>
</dbReference>
<keyword evidence="1" id="KW-0328">Glycosyltransferase</keyword>
<dbReference type="RefSeq" id="WP_153511184.1">
    <property type="nucleotide sequence ID" value="NZ_CP045652.1"/>
</dbReference>
<evidence type="ECO:0000256" key="2">
    <source>
        <dbReference type="ARBA" id="ARBA00022679"/>
    </source>
</evidence>
<dbReference type="InterPro" id="IPR029044">
    <property type="entry name" value="Nucleotide-diphossugar_trans"/>
</dbReference>
<feature type="domain" description="Glycosyltransferase 2-like" evidence="4">
    <location>
        <begin position="6"/>
        <end position="149"/>
    </location>
</feature>
<dbReference type="Pfam" id="PF00535">
    <property type="entry name" value="Glycos_transf_2"/>
    <property type="match status" value="1"/>
</dbReference>
<proteinExistence type="predicted"/>
<keyword evidence="3" id="KW-1133">Transmembrane helix</keyword>
<dbReference type="Gene3D" id="3.90.550.10">
    <property type="entry name" value="Spore Coat Polysaccharide Biosynthesis Protein SpsA, Chain A"/>
    <property type="match status" value="1"/>
</dbReference>
<evidence type="ECO:0000313" key="5">
    <source>
        <dbReference type="EMBL" id="QGA26377.1"/>
    </source>
</evidence>
<gene>
    <name evidence="5" type="ORF">GFH32_08575</name>
</gene>
<evidence type="ECO:0000256" key="3">
    <source>
        <dbReference type="SAM" id="Phobius"/>
    </source>
</evidence>
<name>A0A5Q0Q8J3_9SPHI</name>
<evidence type="ECO:0000313" key="6">
    <source>
        <dbReference type="Proteomes" id="UP000326921"/>
    </source>
</evidence>